<dbReference type="KEGG" id="bur:Bcep18194_A6017"/>
<dbReference type="EMBL" id="CP000151">
    <property type="protein sequence ID" value="ABB09611.1"/>
    <property type="molecule type" value="Genomic_DNA"/>
</dbReference>
<feature type="region of interest" description="Disordered" evidence="1">
    <location>
        <begin position="36"/>
        <end position="64"/>
    </location>
</feature>
<dbReference type="PATRIC" id="fig|482957.22.peg.3016"/>
<evidence type="ECO:0000313" key="3">
    <source>
        <dbReference type="Proteomes" id="UP000002705"/>
    </source>
</evidence>
<reference evidence="2" key="1">
    <citation type="submission" date="2009-01" db="EMBL/GenBank/DDBJ databases">
        <title>Complete sequence of chromosome 1 of Burkholderia sp. 383.</title>
        <authorList>
            <consortium name="US DOE Joint Genome Institute"/>
            <person name="Copeland A."/>
            <person name="Lucas S."/>
            <person name="Lapidus A."/>
            <person name="Barry K."/>
            <person name="Detter J.C."/>
            <person name="Glavina T."/>
            <person name="Hammon N."/>
            <person name="Israni S."/>
            <person name="Pitluck S."/>
            <person name="Chain P."/>
            <person name="Malfatti S."/>
            <person name="Shin M."/>
            <person name="Vergez L."/>
            <person name="Schmutz J."/>
            <person name="Larimer F."/>
            <person name="Land M."/>
            <person name="Kyrpides N."/>
            <person name="Lykidis A."/>
            <person name="Richardson P."/>
        </authorList>
    </citation>
    <scope>NUCLEOTIDE SEQUENCE</scope>
    <source>
        <strain evidence="2">383</strain>
    </source>
</reference>
<sequence>MFAAPRAQLLYAWPAADGVAPSGNQCVFRAGRNSPPAVGWRKPASPRAPAHPRGVSRSGRMPEPTVIVRMREDVQIVMSVRAASPCVRSGLSFCLFAMP</sequence>
<keyword evidence="3" id="KW-1185">Reference proteome</keyword>
<name>Q39D55_BURL3</name>
<organism evidence="2 3">
    <name type="scientific">Burkholderia lata (strain ATCC 17760 / DSM 23089 / LMG 22485 / NCIMB 9086 / R18194 / 383)</name>
    <dbReference type="NCBI Taxonomy" id="482957"/>
    <lineage>
        <taxon>Bacteria</taxon>
        <taxon>Pseudomonadati</taxon>
        <taxon>Pseudomonadota</taxon>
        <taxon>Betaproteobacteria</taxon>
        <taxon>Burkholderiales</taxon>
        <taxon>Burkholderiaceae</taxon>
        <taxon>Burkholderia</taxon>
        <taxon>Burkholderia cepacia complex</taxon>
    </lineage>
</organism>
<dbReference type="HOGENOM" id="CLU_2314895_0_0_4"/>
<evidence type="ECO:0000256" key="1">
    <source>
        <dbReference type="SAM" id="MobiDB-lite"/>
    </source>
</evidence>
<evidence type="ECO:0000313" key="2">
    <source>
        <dbReference type="EMBL" id="ABB09611.1"/>
    </source>
</evidence>
<protein>
    <submittedName>
        <fullName evidence="2">Uncharacterized protein</fullName>
    </submittedName>
</protein>
<gene>
    <name evidence="2" type="ordered locus">Bcep18194_A6017</name>
</gene>
<dbReference type="Proteomes" id="UP000002705">
    <property type="component" value="Chromosome 1"/>
</dbReference>
<proteinExistence type="predicted"/>
<dbReference type="AlphaFoldDB" id="Q39D55"/>
<accession>Q39D55</accession>